<dbReference type="PANTHER" id="PTHR46579:SF1">
    <property type="entry name" value="F5_8 TYPE C DOMAIN-CONTAINING PROTEIN"/>
    <property type="match status" value="1"/>
</dbReference>
<keyword evidence="2" id="KW-1185">Reference proteome</keyword>
<protein>
    <submittedName>
        <fullName evidence="1">Hydroxyacylglutathione hydrolase</fullName>
    </submittedName>
</protein>
<accession>A0AAE1H204</accession>
<dbReference type="GO" id="GO:0016787">
    <property type="term" value="F:hydrolase activity"/>
    <property type="evidence" value="ECO:0007669"/>
    <property type="project" value="UniProtKB-KW"/>
</dbReference>
<dbReference type="PANTHER" id="PTHR46579">
    <property type="entry name" value="F5/8 TYPE C DOMAIN-CONTAINING PROTEIN-RELATED"/>
    <property type="match status" value="1"/>
</dbReference>
<evidence type="ECO:0000313" key="1">
    <source>
        <dbReference type="EMBL" id="KAK3913058.1"/>
    </source>
</evidence>
<dbReference type="AlphaFoldDB" id="A0AAE1H204"/>
<dbReference type="Proteomes" id="UP001219518">
    <property type="component" value="Unassembled WGS sequence"/>
</dbReference>
<proteinExistence type="predicted"/>
<reference evidence="1" key="1">
    <citation type="submission" date="2021-07" db="EMBL/GenBank/DDBJ databases">
        <authorList>
            <person name="Catto M.A."/>
            <person name="Jacobson A."/>
            <person name="Kennedy G."/>
            <person name="Labadie P."/>
            <person name="Hunt B.G."/>
            <person name="Srinivasan R."/>
        </authorList>
    </citation>
    <scope>NUCLEOTIDE SEQUENCE</scope>
    <source>
        <strain evidence="1">PL_HMW_Pooled</strain>
        <tissue evidence="1">Head</tissue>
    </source>
</reference>
<dbReference type="EMBL" id="JAHWGI010000308">
    <property type="protein sequence ID" value="KAK3913058.1"/>
    <property type="molecule type" value="Genomic_DNA"/>
</dbReference>
<name>A0AAE1H204_9NEOP</name>
<evidence type="ECO:0000313" key="2">
    <source>
        <dbReference type="Proteomes" id="UP001219518"/>
    </source>
</evidence>
<comment type="caution">
    <text evidence="1">The sequence shown here is derived from an EMBL/GenBank/DDBJ whole genome shotgun (WGS) entry which is preliminary data.</text>
</comment>
<sequence length="388" mass="44241">MHQGWGGVIKKQLTLVTKEKYTTKKWSVHKGSEDLNKKLVDIKPPAHIPRVPRPLSELPYYKISELKLKAFAVHYSLPIYNGTLQNMYLDHHATLVTALQILNADVITSAGLKTANELLDKYVSYFADLYDEDFLTINFHLLLHLPKIVQYLGPLWVSSCFPHENINGVLLSLVHGTRWVDKQISSSVELVLNLSEKITNLPDGEPKKFCEELLYRRRRKCLAAFDDFEIYGSEQELKEAEPHITSFLSQAKFVNSKVTVVHCIKKSKYLFVALSNRASCQRDSSAVTFFKNQNSEVGIIEKFLRTFHCQCRSKCMCDSDVYAVVRTAKIVNSFNTLIPDVHVPNTHEYELTDNIVVINPKNVCSVFVKMPLSGKLYISKPCNSQEVE</sequence>
<reference evidence="1" key="2">
    <citation type="journal article" date="2023" name="BMC Genomics">
        <title>Pest status, molecular evolution, and epigenetic factors derived from the genome assembly of Frankliniella fusca, a thysanopteran phytovirus vector.</title>
        <authorList>
            <person name="Catto M.A."/>
            <person name="Labadie P.E."/>
            <person name="Jacobson A.L."/>
            <person name="Kennedy G.G."/>
            <person name="Srinivasan R."/>
            <person name="Hunt B.G."/>
        </authorList>
    </citation>
    <scope>NUCLEOTIDE SEQUENCE</scope>
    <source>
        <strain evidence="1">PL_HMW_Pooled</strain>
    </source>
</reference>
<keyword evidence="1" id="KW-0378">Hydrolase</keyword>
<gene>
    <name evidence="1" type="ORF">KUF71_022512</name>
</gene>
<organism evidence="1 2">
    <name type="scientific">Frankliniella fusca</name>
    <dbReference type="NCBI Taxonomy" id="407009"/>
    <lineage>
        <taxon>Eukaryota</taxon>
        <taxon>Metazoa</taxon>
        <taxon>Ecdysozoa</taxon>
        <taxon>Arthropoda</taxon>
        <taxon>Hexapoda</taxon>
        <taxon>Insecta</taxon>
        <taxon>Pterygota</taxon>
        <taxon>Neoptera</taxon>
        <taxon>Paraneoptera</taxon>
        <taxon>Thysanoptera</taxon>
        <taxon>Terebrantia</taxon>
        <taxon>Thripoidea</taxon>
        <taxon>Thripidae</taxon>
        <taxon>Frankliniella</taxon>
    </lineage>
</organism>